<dbReference type="Proteomes" id="UP001153069">
    <property type="component" value="Unassembled WGS sequence"/>
</dbReference>
<keyword evidence="6" id="KW-0808">Transferase</keyword>
<feature type="compositionally biased region" description="Polar residues" evidence="4">
    <location>
        <begin position="1066"/>
        <end position="1076"/>
    </location>
</feature>
<keyword evidence="3 5" id="KW-0472">Membrane</keyword>
<organism evidence="6 7">
    <name type="scientific">Seminavis robusta</name>
    <dbReference type="NCBI Taxonomy" id="568900"/>
    <lineage>
        <taxon>Eukaryota</taxon>
        <taxon>Sar</taxon>
        <taxon>Stramenopiles</taxon>
        <taxon>Ochrophyta</taxon>
        <taxon>Bacillariophyta</taxon>
        <taxon>Bacillariophyceae</taxon>
        <taxon>Bacillariophycidae</taxon>
        <taxon>Naviculales</taxon>
        <taxon>Naviculaceae</taxon>
        <taxon>Seminavis</taxon>
    </lineage>
</organism>
<feature type="compositionally biased region" description="Polar residues" evidence="4">
    <location>
        <begin position="87"/>
        <end position="98"/>
    </location>
</feature>
<dbReference type="Pfam" id="PF00560">
    <property type="entry name" value="LRR_1"/>
    <property type="match status" value="2"/>
</dbReference>
<feature type="compositionally biased region" description="Low complexity" evidence="4">
    <location>
        <begin position="1251"/>
        <end position="1267"/>
    </location>
</feature>
<feature type="transmembrane region" description="Helical" evidence="5">
    <location>
        <begin position="1498"/>
        <end position="1522"/>
    </location>
</feature>
<feature type="region of interest" description="Disordered" evidence="4">
    <location>
        <begin position="980"/>
        <end position="1101"/>
    </location>
</feature>
<name>A0A9N8EQM0_9STRA</name>
<dbReference type="Gene3D" id="3.80.10.10">
    <property type="entry name" value="Ribonuclease Inhibitor"/>
    <property type="match status" value="3"/>
</dbReference>
<comment type="caution">
    <text evidence="6">The sequence shown here is derived from an EMBL/GenBank/DDBJ whole genome shotgun (WGS) entry which is preliminary data.</text>
</comment>
<evidence type="ECO:0000256" key="1">
    <source>
        <dbReference type="ARBA" id="ARBA00022614"/>
    </source>
</evidence>
<keyword evidence="7" id="KW-1185">Reference proteome</keyword>
<feature type="compositionally biased region" description="Polar residues" evidence="4">
    <location>
        <begin position="1268"/>
        <end position="1279"/>
    </location>
</feature>
<feature type="compositionally biased region" description="Basic and acidic residues" evidence="4">
    <location>
        <begin position="614"/>
        <end position="643"/>
    </location>
</feature>
<sequence>MAPSLGQEPGVILPATNTAEFREKEHQEQIQQEPPISVPQPAARKRRGAALSRAHSQPTSMAPSLDSNPGDISLASKSAEFQDENQQKSLLSLEQPQSAARMRRGAALSRSQGHISLTSFADPEPSAEFQECENQQQDSTSMERPQSPARKRRGAALARTHGQISLETGAEPAGDGELSATALVDSDEFKDEKQQQSPVSMKQPQPGARSRRGAARGVALSRAQSPTLAPIQQPATVQQFNSTSPSTSEESNEENQQESPTSEQPQPVARKRRGAALSRGHTSSLTPIHEPTMERQLSSTSLGKSDEFQGQHADDEFSVPEEQQRAVEETVQKGRGTKSSFSEVSSLTPIPEPTIVQQLDDVAAGKSDEFQELLQQSVTTLESLGKAVEKKRAKLSRPHRPSVLPVHEPGVVRQPSTVAIAAIKMEEVKEENLQEKESSSSSGQEQPVETARQRTRAPRAFTASVLPTYEPCNDSFNDSFLVLPPNHDSWRNPQPTDRAGSDRKAPAIPNKMTVDLNKTDTPQGSETEQMPGQSRIPLSRTMSQNTGSTGPGLVRSARSTRRGLRKHRSDKSPARSKSPSAQKPWVSSRAGADCDNETSMELDDLSRRSKVSGLRRDSGSRDVSKSPIRERGIVSRTKSRADPDNGGVSKSPVRKRGIVARTLSRADPENRDVSRSPVRKRGIVARTFSREDPDNGDVSKSPVRKRGIVARTFSREDPDNGDVSKSPVRKRGIVSRTMSREDDYGFGEETSLELGDLLSNKGKSSRTPLRSRSHSPSRFGPIRSNRGLRKKRKPKASMPQREGIEESSEPMGSESLKEVSSMDSSSYREALPQNGTPETKASQEGTNQARSSLEGPQQAPASLEGPQQDRLAQFDLLLQKHGIARRVVTGHSTPSPSVSRQNSSSRPELRRQEEMLEHSAMTTVQRDASSKPRGRGLRRDASSKSPTRPRLPRQEETVAGKELGTTPAMVIADRSLFAHRSSNFEPQEGDSSERSRGLRRIASSKSPTRPYLSYQKAESANIEQKAMGPALGMPSGERNSFAHRSSHHELERSSSENLRGLRRVASSRSPTSQDLYNEQAEAAEAGKAATKPGMPMAAAASSSFTHMSSQYEIQRDAIKNLRGIRRDASSMSPMPIRPRPLHQKAKSAETGQKATNPAMAKAAAERNRFAHRSSQHELQTDASKKQGGLQRNASSLSPIRRRISPQQAKPAETDQSNISSAMATAENRPSQSALRKESSKKRHGLRRDASSKSPLSSRGSSPEASLGRNSSTMTNISSRRTAFEAKFRNGESSRSNMNVSNSNIQTSVEGQNDSNGATSCAGEEADLESGVGAAAAAATSVTTNGNVDSLVTSQGDSTHAVDMVLDDAAAKTTATECPNCDLTPGAYREDGEGNQVVRNRDLRFSLVGETPHSSQMGSQMNSQLDIESQKSTDGSSVIALRPAADPTEDVAAFRAGLAQAVPVREPSIALADGEQVSSKELQEIAEHEEIKFRRAFCNAVWCTFFGTILAVAVSIFIAIMVINARERKDEEATLTSTPTMAPTPFYFDIPEDTQAAILESHATPQALAYRWLTMDPNLSSYPEWRLRQRFSLATLYFATSTMGITSDVSERSDWKNKEGWLMHDEHECDWYGSRSYIDILELEIRETNPCGDDGEYQRLWLPRNNLRGTIPLELYWLTSLLSLDLRGNMLEGTISSHIGFLSDLEQFALYANLNLTSTLPTEIGLLTHLESIFFGSADFSGTIPSELGLLSSLENLDLSDNNFAGSIPTELQSMTRLVVFYVAGNALTGTIPTQFSSLTSLRYFLVGGNNISGQIPAELSLLSRLFFMYLLDNRLSGTIPSELGLLTALGEMNFGGNYLTGEIPTEIGSWTLLNSLWLSDNFFSGGLPTEIGEMSSLVDVVFRNTPFTGELPSEMGLLEDIEYFLASNCTFNGTMPTEVGQLDSLLVLQLVGNSLTGPLPSEVGLLENLQTLNISSNLLTGRVPSEIGQLSSLTNLYLDSNEFSGGIPAEISLLENLTEFTWSGGGK</sequence>
<evidence type="ECO:0000256" key="4">
    <source>
        <dbReference type="SAM" id="MobiDB-lite"/>
    </source>
</evidence>
<feature type="compositionally biased region" description="Polar residues" evidence="4">
    <location>
        <begin position="1213"/>
        <end position="1233"/>
    </location>
</feature>
<evidence type="ECO:0000256" key="2">
    <source>
        <dbReference type="ARBA" id="ARBA00022737"/>
    </source>
</evidence>
<feature type="compositionally biased region" description="Basic and acidic residues" evidence="4">
    <location>
        <begin position="322"/>
        <end position="332"/>
    </location>
</feature>
<evidence type="ECO:0000313" key="7">
    <source>
        <dbReference type="Proteomes" id="UP001153069"/>
    </source>
</evidence>
<evidence type="ECO:0000313" key="6">
    <source>
        <dbReference type="EMBL" id="CAB9525501.1"/>
    </source>
</evidence>
<accession>A0A9N8EQM0</accession>
<feature type="compositionally biased region" description="Basic and acidic residues" evidence="4">
    <location>
        <begin position="304"/>
        <end position="315"/>
    </location>
</feature>
<keyword evidence="6" id="KW-0675">Receptor</keyword>
<feature type="compositionally biased region" description="Basic residues" evidence="4">
    <location>
        <begin position="786"/>
        <end position="795"/>
    </location>
</feature>
<feature type="compositionally biased region" description="Low complexity" evidence="4">
    <location>
        <begin position="257"/>
        <end position="267"/>
    </location>
</feature>
<feature type="compositionally biased region" description="Polar residues" evidence="4">
    <location>
        <begin position="337"/>
        <end position="348"/>
    </location>
</feature>
<protein>
    <submittedName>
        <fullName evidence="6">LRR receptor-like serine threonine-protein kinase</fullName>
    </submittedName>
</protein>
<dbReference type="EMBL" id="CAICTM010001683">
    <property type="protein sequence ID" value="CAB9525501.1"/>
    <property type="molecule type" value="Genomic_DNA"/>
</dbReference>
<feature type="compositionally biased region" description="Low complexity" evidence="4">
    <location>
        <begin position="892"/>
        <end position="906"/>
    </location>
</feature>
<feature type="region of interest" description="Disordered" evidence="4">
    <location>
        <begin position="429"/>
        <end position="874"/>
    </location>
</feature>
<feature type="compositionally biased region" description="Polar residues" evidence="4">
    <location>
        <begin position="519"/>
        <end position="532"/>
    </location>
</feature>
<feature type="region of interest" description="Disordered" evidence="4">
    <location>
        <begin position="22"/>
        <end position="353"/>
    </location>
</feature>
<dbReference type="InterPro" id="IPR032675">
    <property type="entry name" value="LRR_dom_sf"/>
</dbReference>
<evidence type="ECO:0000256" key="3">
    <source>
        <dbReference type="ARBA" id="ARBA00023136"/>
    </source>
</evidence>
<feature type="region of interest" description="Disordered" evidence="4">
    <location>
        <begin position="1125"/>
        <end position="1279"/>
    </location>
</feature>
<feature type="compositionally biased region" description="Polar residues" evidence="4">
    <location>
        <begin position="821"/>
        <end position="855"/>
    </location>
</feature>
<feature type="compositionally biased region" description="Basic residues" evidence="4">
    <location>
        <begin position="390"/>
        <end position="400"/>
    </location>
</feature>
<dbReference type="SUPFAM" id="SSF52058">
    <property type="entry name" value="L domain-like"/>
    <property type="match status" value="2"/>
</dbReference>
<feature type="compositionally biased region" description="Basic and acidic residues" evidence="4">
    <location>
        <begin position="1163"/>
        <end position="1184"/>
    </location>
</feature>
<gene>
    <name evidence="6" type="ORF">SEMRO_1685_G291070.1</name>
</gene>
<feature type="compositionally biased region" description="Basic and acidic residues" evidence="4">
    <location>
        <begin position="664"/>
        <end position="674"/>
    </location>
</feature>
<reference evidence="6" key="1">
    <citation type="submission" date="2020-06" db="EMBL/GenBank/DDBJ databases">
        <authorList>
            <consortium name="Plant Systems Biology data submission"/>
        </authorList>
    </citation>
    <scope>NUCLEOTIDE SEQUENCE</scope>
    <source>
        <strain evidence="6">D6</strain>
    </source>
</reference>
<keyword evidence="5" id="KW-0812">Transmembrane</keyword>
<proteinExistence type="predicted"/>
<feature type="compositionally biased region" description="Polar residues" evidence="4">
    <location>
        <begin position="54"/>
        <end position="67"/>
    </location>
</feature>
<feature type="compositionally biased region" description="Basic and acidic residues" evidence="4">
    <location>
        <begin position="429"/>
        <end position="438"/>
    </location>
</feature>
<evidence type="ECO:0000256" key="5">
    <source>
        <dbReference type="SAM" id="Phobius"/>
    </source>
</evidence>
<feature type="compositionally biased region" description="Basic and acidic residues" evidence="4">
    <location>
        <begin position="907"/>
        <end position="917"/>
    </location>
</feature>
<feature type="compositionally biased region" description="Basic residues" evidence="4">
    <location>
        <begin position="558"/>
        <end position="569"/>
    </location>
</feature>
<dbReference type="FunFam" id="3.80.10.10:FF:000095">
    <property type="entry name" value="LRR receptor-like serine/threonine-protein kinase GSO1"/>
    <property type="match status" value="1"/>
</dbReference>
<feature type="compositionally biased region" description="Polar residues" evidence="4">
    <location>
        <begin position="132"/>
        <end position="144"/>
    </location>
</feature>
<keyword evidence="6" id="KW-0418">Kinase</keyword>
<feature type="compositionally biased region" description="Acidic residues" evidence="4">
    <location>
        <begin position="594"/>
        <end position="603"/>
    </location>
</feature>
<feature type="compositionally biased region" description="Polar residues" evidence="4">
    <location>
        <begin position="109"/>
        <end position="119"/>
    </location>
</feature>
<dbReference type="InterPro" id="IPR052595">
    <property type="entry name" value="LRRC69/RLP"/>
</dbReference>
<dbReference type="PANTHER" id="PTHR48057:SF7">
    <property type="entry name" value="LEUCINE-RICH REPEAT SERINE_THREONINE-PROTEIN KINASE 1"/>
    <property type="match status" value="1"/>
</dbReference>
<dbReference type="PANTHER" id="PTHR48057">
    <property type="entry name" value="LEUCINE-RICH REPEAT SERINE/THREONINE-PROTEIN KINASE 1"/>
    <property type="match status" value="1"/>
</dbReference>
<feature type="region of interest" description="Disordered" evidence="4">
    <location>
        <begin position="390"/>
        <end position="410"/>
    </location>
</feature>
<dbReference type="GO" id="GO:0016301">
    <property type="term" value="F:kinase activity"/>
    <property type="evidence" value="ECO:0007669"/>
    <property type="project" value="UniProtKB-KW"/>
</dbReference>
<feature type="compositionally biased region" description="Low complexity" evidence="4">
    <location>
        <begin position="29"/>
        <end position="41"/>
    </location>
</feature>
<keyword evidence="1" id="KW-0433">Leucine-rich repeat</keyword>
<feature type="region of interest" description="Disordered" evidence="4">
    <location>
        <begin position="886"/>
        <end position="967"/>
    </location>
</feature>
<dbReference type="InterPro" id="IPR001611">
    <property type="entry name" value="Leu-rich_rpt"/>
</dbReference>
<keyword evidence="5" id="KW-1133">Transmembrane helix</keyword>
<keyword evidence="2" id="KW-0677">Repeat</keyword>
<feature type="compositionally biased region" description="Low complexity" evidence="4">
    <location>
        <begin position="1078"/>
        <end position="1089"/>
    </location>
</feature>